<proteinExistence type="predicted"/>
<keyword evidence="3" id="KW-1185">Reference proteome</keyword>
<evidence type="ECO:0000313" key="2">
    <source>
        <dbReference type="EMBL" id="PMD29866.1"/>
    </source>
</evidence>
<name>A0A2J6QUC7_HYAVF</name>
<reference evidence="2 3" key="1">
    <citation type="submission" date="2016-04" db="EMBL/GenBank/DDBJ databases">
        <title>A degradative enzymes factory behind the ericoid mycorrhizal symbiosis.</title>
        <authorList>
            <consortium name="DOE Joint Genome Institute"/>
            <person name="Martino E."/>
            <person name="Morin E."/>
            <person name="Grelet G."/>
            <person name="Kuo A."/>
            <person name="Kohler A."/>
            <person name="Daghino S."/>
            <person name="Barry K."/>
            <person name="Choi C."/>
            <person name="Cichocki N."/>
            <person name="Clum A."/>
            <person name="Copeland A."/>
            <person name="Hainaut M."/>
            <person name="Haridas S."/>
            <person name="Labutti K."/>
            <person name="Lindquist E."/>
            <person name="Lipzen A."/>
            <person name="Khouja H.-R."/>
            <person name="Murat C."/>
            <person name="Ohm R."/>
            <person name="Olson A."/>
            <person name="Spatafora J."/>
            <person name="Veneault-Fourrey C."/>
            <person name="Henrissat B."/>
            <person name="Grigoriev I."/>
            <person name="Martin F."/>
            <person name="Perotto S."/>
        </authorList>
    </citation>
    <scope>NUCLEOTIDE SEQUENCE [LARGE SCALE GENOMIC DNA]</scope>
    <source>
        <strain evidence="2 3">F</strain>
    </source>
</reference>
<evidence type="ECO:0000313" key="3">
    <source>
        <dbReference type="Proteomes" id="UP000235786"/>
    </source>
</evidence>
<gene>
    <name evidence="2" type="ORF">L207DRAFT_642179</name>
</gene>
<dbReference type="OrthoDB" id="3555874at2759"/>
<evidence type="ECO:0000256" key="1">
    <source>
        <dbReference type="SAM" id="MobiDB-lite"/>
    </source>
</evidence>
<accession>A0A2J6QUC7</accession>
<sequence length="175" mass="19271">MAGGDAEAILDINIDTKRSSTTMVRKALFRATREEKWMVNDEWAYFLKGRFSVFNSIAKTHISKNWEIPQVGKEIDNAFKVQAKGRIPDWAEPMLEYSNAVEWMRRQHWKNNRKKGELALNPGESASAGRSRADDRQGVAPSVGEAGAGAGAGDGDRVGTEAGAGAPSYWSDVLR</sequence>
<organism evidence="2 3">
    <name type="scientific">Hyaloscypha variabilis (strain UAMH 11265 / GT02V1 / F)</name>
    <name type="common">Meliniomyces variabilis</name>
    <dbReference type="NCBI Taxonomy" id="1149755"/>
    <lineage>
        <taxon>Eukaryota</taxon>
        <taxon>Fungi</taxon>
        <taxon>Dikarya</taxon>
        <taxon>Ascomycota</taxon>
        <taxon>Pezizomycotina</taxon>
        <taxon>Leotiomycetes</taxon>
        <taxon>Helotiales</taxon>
        <taxon>Hyaloscyphaceae</taxon>
        <taxon>Hyaloscypha</taxon>
        <taxon>Hyaloscypha variabilis</taxon>
    </lineage>
</organism>
<dbReference type="AlphaFoldDB" id="A0A2J6QUC7"/>
<dbReference type="Proteomes" id="UP000235786">
    <property type="component" value="Unassembled WGS sequence"/>
</dbReference>
<dbReference type="EMBL" id="KZ613971">
    <property type="protein sequence ID" value="PMD29866.1"/>
    <property type="molecule type" value="Genomic_DNA"/>
</dbReference>
<protein>
    <submittedName>
        <fullName evidence="2">Uncharacterized protein</fullName>
    </submittedName>
</protein>
<feature type="region of interest" description="Disordered" evidence="1">
    <location>
        <begin position="114"/>
        <end position="175"/>
    </location>
</feature>